<sequence length="108" mass="11771">MHGLQRQAHDHMIEESIFEVAQALVHVGLHHVHPVAHAGQQLLRIVLDAVALNLPYLHQVLEQAAVAAAEVEHPLAGCDPLGDHFVVVAISSHAYTLMRSNQADSTAW</sequence>
<dbReference type="EMBL" id="VSSQ01089894">
    <property type="protein sequence ID" value="MPN35991.1"/>
    <property type="molecule type" value="Genomic_DNA"/>
</dbReference>
<organism evidence="1">
    <name type="scientific">bioreactor metagenome</name>
    <dbReference type="NCBI Taxonomy" id="1076179"/>
    <lineage>
        <taxon>unclassified sequences</taxon>
        <taxon>metagenomes</taxon>
        <taxon>ecological metagenomes</taxon>
    </lineage>
</organism>
<accession>A0A645HAD5</accession>
<reference evidence="1" key="1">
    <citation type="submission" date="2019-08" db="EMBL/GenBank/DDBJ databases">
        <authorList>
            <person name="Kucharzyk K."/>
            <person name="Murdoch R.W."/>
            <person name="Higgins S."/>
            <person name="Loffler F."/>
        </authorList>
    </citation>
    <scope>NUCLEOTIDE SEQUENCE</scope>
</reference>
<proteinExistence type="predicted"/>
<comment type="caution">
    <text evidence="1">The sequence shown here is derived from an EMBL/GenBank/DDBJ whole genome shotgun (WGS) entry which is preliminary data.</text>
</comment>
<name>A0A645HAD5_9ZZZZ</name>
<evidence type="ECO:0000313" key="1">
    <source>
        <dbReference type="EMBL" id="MPN35991.1"/>
    </source>
</evidence>
<gene>
    <name evidence="1" type="ORF">SDC9_183496</name>
</gene>
<dbReference type="AlphaFoldDB" id="A0A645HAD5"/>
<protein>
    <submittedName>
        <fullName evidence="1">Uncharacterized protein</fullName>
    </submittedName>
</protein>